<gene>
    <name evidence="3" type="ORF">AQZ52_02680</name>
</gene>
<name>A0A124JVF2_9SPHN</name>
<organism evidence="3 4">
    <name type="scientific">Novosphingobium fuchskuhlense</name>
    <dbReference type="NCBI Taxonomy" id="1117702"/>
    <lineage>
        <taxon>Bacteria</taxon>
        <taxon>Pseudomonadati</taxon>
        <taxon>Pseudomonadota</taxon>
        <taxon>Alphaproteobacteria</taxon>
        <taxon>Sphingomonadales</taxon>
        <taxon>Sphingomonadaceae</taxon>
        <taxon>Novosphingobium</taxon>
    </lineage>
</organism>
<keyword evidence="4" id="KW-1185">Reference proteome</keyword>
<dbReference type="PANTHER" id="PTHR21310:SF57">
    <property type="entry name" value="BLR2944 PROTEIN"/>
    <property type="match status" value="1"/>
</dbReference>
<feature type="domain" description="DUF6285" evidence="2">
    <location>
        <begin position="368"/>
        <end position="435"/>
    </location>
</feature>
<dbReference type="RefSeq" id="WP_067906384.1">
    <property type="nucleotide sequence ID" value="NZ_KQ954244.1"/>
</dbReference>
<dbReference type="InterPro" id="IPR041726">
    <property type="entry name" value="ACAD10_11_N"/>
</dbReference>
<dbReference type="STRING" id="1117702.AQZ52_02680"/>
<dbReference type="SUPFAM" id="SSF56112">
    <property type="entry name" value="Protein kinase-like (PK-like)"/>
    <property type="match status" value="1"/>
</dbReference>
<dbReference type="InterPro" id="IPR008266">
    <property type="entry name" value="Tyr_kinase_AS"/>
</dbReference>
<evidence type="ECO:0000259" key="2">
    <source>
        <dbReference type="Pfam" id="PF19802"/>
    </source>
</evidence>
<dbReference type="PANTHER" id="PTHR21310">
    <property type="entry name" value="AMINOGLYCOSIDE PHOSPHOTRANSFERASE-RELATED-RELATED"/>
    <property type="match status" value="1"/>
</dbReference>
<dbReference type="EMBL" id="LLZS01000003">
    <property type="protein sequence ID" value="KUR72213.1"/>
    <property type="molecule type" value="Genomic_DNA"/>
</dbReference>
<reference evidence="3 4" key="1">
    <citation type="submission" date="2015-10" db="EMBL/GenBank/DDBJ databases">
        <title>Draft genome sequence of Novosphingobium fuchskuhlense DSM 25065 isolated from a surface water sample of the southwest basin of Lake Grosse Fuchskuhle.</title>
        <authorList>
            <person name="Ruckert C."/>
            <person name="Winkler A."/>
            <person name="Glaeser J."/>
            <person name="Grossart H.-P."/>
            <person name="Kalinowski J."/>
            <person name="Glaeser S."/>
        </authorList>
    </citation>
    <scope>NUCLEOTIDE SEQUENCE [LARGE SCALE GENOMIC DNA]</scope>
    <source>
        <strain evidence="3 4">FNE08-7</strain>
    </source>
</reference>
<protein>
    <submittedName>
        <fullName evidence="3">Tyrosine protein kinase</fullName>
    </submittedName>
</protein>
<evidence type="ECO:0000313" key="3">
    <source>
        <dbReference type="EMBL" id="KUR72213.1"/>
    </source>
</evidence>
<accession>A0A124JVF2</accession>
<evidence type="ECO:0000259" key="1">
    <source>
        <dbReference type="Pfam" id="PF01636"/>
    </source>
</evidence>
<comment type="caution">
    <text evidence="3">The sequence shown here is derived from an EMBL/GenBank/DDBJ whole genome shotgun (WGS) entry which is preliminary data.</text>
</comment>
<keyword evidence="3" id="KW-0418">Kinase</keyword>
<evidence type="ECO:0000313" key="4">
    <source>
        <dbReference type="Proteomes" id="UP000058012"/>
    </source>
</evidence>
<dbReference type="InterPro" id="IPR011009">
    <property type="entry name" value="Kinase-like_dom_sf"/>
</dbReference>
<keyword evidence="3" id="KW-0808">Transferase</keyword>
<proteinExistence type="predicted"/>
<dbReference type="InterPro" id="IPR051678">
    <property type="entry name" value="AGP_Transferase"/>
</dbReference>
<dbReference type="PROSITE" id="PS00109">
    <property type="entry name" value="PROTEIN_KINASE_TYR"/>
    <property type="match status" value="1"/>
</dbReference>
<dbReference type="Pfam" id="PF01636">
    <property type="entry name" value="APH"/>
    <property type="match status" value="1"/>
</dbReference>
<dbReference type="Pfam" id="PF19802">
    <property type="entry name" value="DUF6285"/>
    <property type="match status" value="1"/>
</dbReference>
<dbReference type="AlphaFoldDB" id="A0A124JVF2"/>
<sequence length="449" mass="47957">MTAEAQQTLAEGLGHAMARAGRHGPVGGLLRLSGGANMQSWRFELGGEAFVLRRAPSAEWVAGRALDMAKEAAVIRAARAGGVPAPEVIAELAPEDGIGLGFIMRCASGSPDPENALSSPPKLLDEIADAMARVHALDPAMLRFLPVLEPAAGVEALAAQFVESGGDRPPIALGLAWLRANLPSPAPLTVLHGDLRIGNIMVDRGHLSAVLDWELAHLGDPHEDLAFGCMTVWRFGRLGKRGFGLGSIEDLACAYEAAGGTTFDPTRFRFWLVYRTVWWALSALSMGKGWRSGADRSLERVVVARRAAEQDLDLLLLLETDAPAVERARALPSSPPPPAQGEGEPSAAEVLTAVSEWLAATVKPHMATSRERFELAVAQNALGIVRRELAGRPNPHDKALCEAILAGQTTLAQPGLLADLRRRVLDTLAADMPKYPALSEARRLWESQT</sequence>
<dbReference type="CDD" id="cd05154">
    <property type="entry name" value="ACAD10_11_N-like"/>
    <property type="match status" value="1"/>
</dbReference>
<feature type="domain" description="Aminoglycoside phosphotransferase" evidence="1">
    <location>
        <begin position="31"/>
        <end position="238"/>
    </location>
</feature>
<dbReference type="InterPro" id="IPR002575">
    <property type="entry name" value="Aminoglycoside_PTrfase"/>
</dbReference>
<dbReference type="Proteomes" id="UP000058012">
    <property type="component" value="Unassembled WGS sequence"/>
</dbReference>
<dbReference type="Gene3D" id="3.30.200.20">
    <property type="entry name" value="Phosphorylase Kinase, domain 1"/>
    <property type="match status" value="1"/>
</dbReference>
<dbReference type="GO" id="GO:0004672">
    <property type="term" value="F:protein kinase activity"/>
    <property type="evidence" value="ECO:0007669"/>
    <property type="project" value="InterPro"/>
</dbReference>
<dbReference type="Gene3D" id="3.90.1200.10">
    <property type="match status" value="1"/>
</dbReference>
<dbReference type="InterPro" id="IPR046252">
    <property type="entry name" value="DUF6285"/>
</dbReference>